<reference evidence="2 3" key="1">
    <citation type="journal article" date="2019" name="Int. J. Syst. Evol. Microbiol.">
        <title>The Global Catalogue of Microorganisms (GCM) 10K type strain sequencing project: providing services to taxonomists for standard genome sequencing and annotation.</title>
        <authorList>
            <consortium name="The Broad Institute Genomics Platform"/>
            <consortium name="The Broad Institute Genome Sequencing Center for Infectious Disease"/>
            <person name="Wu L."/>
            <person name="Ma J."/>
        </authorList>
    </citation>
    <scope>NUCLEOTIDE SEQUENCE [LARGE SCALE GENOMIC DNA]</scope>
    <source>
        <strain evidence="2 3">JCM 15575</strain>
    </source>
</reference>
<comment type="caution">
    <text evidence="2">The sequence shown here is derived from an EMBL/GenBank/DDBJ whole genome shotgun (WGS) entry which is preliminary data.</text>
</comment>
<protein>
    <submittedName>
        <fullName evidence="2">Uncharacterized protein</fullName>
    </submittedName>
</protein>
<keyword evidence="3" id="KW-1185">Reference proteome</keyword>
<organism evidence="2 3">
    <name type="scientific">Microbacterium lacus</name>
    <dbReference type="NCBI Taxonomy" id="415217"/>
    <lineage>
        <taxon>Bacteria</taxon>
        <taxon>Bacillati</taxon>
        <taxon>Actinomycetota</taxon>
        <taxon>Actinomycetes</taxon>
        <taxon>Micrococcales</taxon>
        <taxon>Microbacteriaceae</taxon>
        <taxon>Microbacterium</taxon>
    </lineage>
</organism>
<name>A0ABN2GZ40_9MICO</name>
<evidence type="ECO:0000313" key="2">
    <source>
        <dbReference type="EMBL" id="GAA1679235.1"/>
    </source>
</evidence>
<accession>A0ABN2GZ40</accession>
<gene>
    <name evidence="2" type="ORF">GCM10009807_23910</name>
</gene>
<sequence>MSHKPTLFARIRQFFWPARETYESRQARGGESAGLTPQQYEATDRRRHGGAGEIGAG</sequence>
<dbReference type="Proteomes" id="UP001500596">
    <property type="component" value="Unassembled WGS sequence"/>
</dbReference>
<dbReference type="RefSeq" id="WP_344054856.1">
    <property type="nucleotide sequence ID" value="NZ_BAAAPK010000001.1"/>
</dbReference>
<dbReference type="EMBL" id="BAAAPK010000001">
    <property type="protein sequence ID" value="GAA1679235.1"/>
    <property type="molecule type" value="Genomic_DNA"/>
</dbReference>
<feature type="region of interest" description="Disordered" evidence="1">
    <location>
        <begin position="22"/>
        <end position="57"/>
    </location>
</feature>
<evidence type="ECO:0000313" key="3">
    <source>
        <dbReference type="Proteomes" id="UP001500596"/>
    </source>
</evidence>
<proteinExistence type="predicted"/>
<evidence type="ECO:0000256" key="1">
    <source>
        <dbReference type="SAM" id="MobiDB-lite"/>
    </source>
</evidence>